<dbReference type="SUPFAM" id="SSF52058">
    <property type="entry name" value="L domain-like"/>
    <property type="match status" value="1"/>
</dbReference>
<name>A0ABD3T348_SINWO</name>
<feature type="region of interest" description="Disordered" evidence="1">
    <location>
        <begin position="595"/>
        <end position="619"/>
    </location>
</feature>
<dbReference type="EMBL" id="JBJQND010000019">
    <property type="protein sequence ID" value="KAL3831267.1"/>
    <property type="molecule type" value="Genomic_DNA"/>
</dbReference>
<evidence type="ECO:0000313" key="3">
    <source>
        <dbReference type="EMBL" id="KAL3831267.1"/>
    </source>
</evidence>
<reference evidence="3 4" key="1">
    <citation type="submission" date="2024-11" db="EMBL/GenBank/DDBJ databases">
        <title>Chromosome-level genome assembly of the freshwater bivalve Anodonta woodiana.</title>
        <authorList>
            <person name="Chen X."/>
        </authorList>
    </citation>
    <scope>NUCLEOTIDE SEQUENCE [LARGE SCALE GENOMIC DNA]</scope>
    <source>
        <strain evidence="3">MN2024</strain>
        <tissue evidence="3">Gills</tissue>
    </source>
</reference>
<accession>A0ABD3T348</accession>
<feature type="signal peptide" evidence="2">
    <location>
        <begin position="1"/>
        <end position="19"/>
    </location>
</feature>
<dbReference type="InterPro" id="IPR051295">
    <property type="entry name" value="LGI_related"/>
</dbReference>
<dbReference type="PANTHER" id="PTHR24367">
    <property type="entry name" value="LEUCINE-RICH REPEAT-CONTAINING PROTEIN"/>
    <property type="match status" value="1"/>
</dbReference>
<dbReference type="InterPro" id="IPR032675">
    <property type="entry name" value="LRR_dom_sf"/>
</dbReference>
<evidence type="ECO:0000313" key="4">
    <source>
        <dbReference type="Proteomes" id="UP001634394"/>
    </source>
</evidence>
<gene>
    <name evidence="3" type="ORF">ACJMK2_023040</name>
</gene>
<feature type="compositionally biased region" description="Low complexity" evidence="1">
    <location>
        <begin position="602"/>
        <end position="619"/>
    </location>
</feature>
<dbReference type="Proteomes" id="UP001634394">
    <property type="component" value="Unassembled WGS sequence"/>
</dbReference>
<evidence type="ECO:0000256" key="1">
    <source>
        <dbReference type="SAM" id="MobiDB-lite"/>
    </source>
</evidence>
<feature type="region of interest" description="Disordered" evidence="1">
    <location>
        <begin position="457"/>
        <end position="481"/>
    </location>
</feature>
<dbReference type="PANTHER" id="PTHR24367:SF318">
    <property type="entry name" value="LEUCINE-RICH GLIOMA-INACTIVATED PROTEIN 1-LIKE"/>
    <property type="match status" value="1"/>
</dbReference>
<keyword evidence="4" id="KW-1185">Reference proteome</keyword>
<evidence type="ECO:0000256" key="2">
    <source>
        <dbReference type="SAM" id="SignalP"/>
    </source>
</evidence>
<sequence>MMTPLFLPTALVVLMTASASSFCPKKCICGAKSVSCFGMTAFDMNFPSLTEKITFWHSNISNIPGRIFSNVGQELFHSSQRSIHFQNSIIGTIEAEAFINLQNFESILFENVNISRINEGSFKNLKNIGSFSFLQSNIGIIDQNAFVNFRNISDFRISNTKIESIFDKAFCNLQNISKFEILLSRIIAMDNNSFSSFQGISWFELSFNTFESIGCNSLIEVSLASNYSKFVYNSFPCDCNLSFLKDINYCTYAGGRTNIGMNSELGECSPCLSVTHASHSLSIVISTTDSAADGSVTKEGVTTGGLHSDYNTTSTEPWNGTLLATVNMSNPSLALSKLEVMTTITTTTTTITKHSATLENQSASAICSGTCLINNWTSIYNTESTTPFTNAAKDFTEETRAVITNNSSSLKISPEVTSKGFPASSATTLPPRSLATILLPRLSTPFISTRSPIALARTSSPASSTTSSPLFSSKTSTPASLSTTKNALFGEYNFTAGYGNKIGLYNGTLSKVSSSSSNTAPAISTTIFRVTSSQSSPLSTKTELVLATTTTTTATNMSVHNSSSKSNMAIIYLSTSVESSIKPFSAPRDVNNLSSISATQPSSDTSLGKTSSSFSSSSSNTIYPKIAFPLWSDATRVSKKTTGVTSEPIRGRSSRTHVNKVLPVTTSCILAFTLRILIN</sequence>
<protein>
    <submittedName>
        <fullName evidence="3">Uncharacterized protein</fullName>
    </submittedName>
</protein>
<keyword evidence="2" id="KW-0732">Signal</keyword>
<organism evidence="3 4">
    <name type="scientific">Sinanodonta woodiana</name>
    <name type="common">Chinese pond mussel</name>
    <name type="synonym">Anodonta woodiana</name>
    <dbReference type="NCBI Taxonomy" id="1069815"/>
    <lineage>
        <taxon>Eukaryota</taxon>
        <taxon>Metazoa</taxon>
        <taxon>Spiralia</taxon>
        <taxon>Lophotrochozoa</taxon>
        <taxon>Mollusca</taxon>
        <taxon>Bivalvia</taxon>
        <taxon>Autobranchia</taxon>
        <taxon>Heteroconchia</taxon>
        <taxon>Palaeoheterodonta</taxon>
        <taxon>Unionida</taxon>
        <taxon>Unionoidea</taxon>
        <taxon>Unionidae</taxon>
        <taxon>Unioninae</taxon>
        <taxon>Sinanodonta</taxon>
    </lineage>
</organism>
<dbReference type="Gene3D" id="3.80.10.10">
    <property type="entry name" value="Ribonuclease Inhibitor"/>
    <property type="match status" value="1"/>
</dbReference>
<feature type="chain" id="PRO_5044761241" evidence="2">
    <location>
        <begin position="20"/>
        <end position="679"/>
    </location>
</feature>
<dbReference type="AlphaFoldDB" id="A0ABD3T348"/>
<proteinExistence type="predicted"/>
<feature type="compositionally biased region" description="Low complexity" evidence="1">
    <location>
        <begin position="458"/>
        <end position="478"/>
    </location>
</feature>
<comment type="caution">
    <text evidence="3">The sequence shown here is derived from an EMBL/GenBank/DDBJ whole genome shotgun (WGS) entry which is preliminary data.</text>
</comment>